<dbReference type="Gene3D" id="1.20.120.1020">
    <property type="entry name" value="Prion-inhibition and propagation, HeLo domain"/>
    <property type="match status" value="1"/>
</dbReference>
<protein>
    <submittedName>
        <fullName evidence="1">Uncharacterized protein</fullName>
    </submittedName>
</protein>
<name>A0AAE8MZJ6_9PEZI</name>
<gene>
    <name evidence="1" type="ORF">DNG_05232</name>
</gene>
<proteinExistence type="predicted"/>
<dbReference type="Proteomes" id="UP001187682">
    <property type="component" value="Unassembled WGS sequence"/>
</dbReference>
<organism evidence="1 2">
    <name type="scientific">Cephalotrichum gorgonifer</name>
    <dbReference type="NCBI Taxonomy" id="2041049"/>
    <lineage>
        <taxon>Eukaryota</taxon>
        <taxon>Fungi</taxon>
        <taxon>Dikarya</taxon>
        <taxon>Ascomycota</taxon>
        <taxon>Pezizomycotina</taxon>
        <taxon>Sordariomycetes</taxon>
        <taxon>Hypocreomycetidae</taxon>
        <taxon>Microascales</taxon>
        <taxon>Microascaceae</taxon>
        <taxon>Cephalotrichum</taxon>
    </lineage>
</organism>
<evidence type="ECO:0000313" key="1">
    <source>
        <dbReference type="EMBL" id="SPO02559.1"/>
    </source>
</evidence>
<dbReference type="InterPro" id="IPR038305">
    <property type="entry name" value="HeLo_sf"/>
</dbReference>
<accession>A0AAE8MZJ6</accession>
<sequence length="121" mass="13631">MQKIVVMRYHKTTEQVEGLKWVLYKKEQCESVTTRLLELLDQLEKFVEPQSKLEELTQALGIHRCDPRLEDTAKQARGSKPESTKVTMSATQNLGIMMGVNMGTLSGLSFGTSNTVTNQLK</sequence>
<comment type="caution">
    <text evidence="1">The sequence shown here is derived from an EMBL/GenBank/DDBJ whole genome shotgun (WGS) entry which is preliminary data.</text>
</comment>
<keyword evidence="2" id="KW-1185">Reference proteome</keyword>
<dbReference type="EMBL" id="ONZQ02000006">
    <property type="protein sequence ID" value="SPO02559.1"/>
    <property type="molecule type" value="Genomic_DNA"/>
</dbReference>
<evidence type="ECO:0000313" key="2">
    <source>
        <dbReference type="Proteomes" id="UP001187682"/>
    </source>
</evidence>
<reference evidence="1" key="1">
    <citation type="submission" date="2018-03" db="EMBL/GenBank/DDBJ databases">
        <authorList>
            <person name="Guldener U."/>
        </authorList>
    </citation>
    <scope>NUCLEOTIDE SEQUENCE</scope>
</reference>
<dbReference type="AlphaFoldDB" id="A0AAE8MZJ6"/>